<dbReference type="EMBL" id="CP120682">
    <property type="protein sequence ID" value="WKN34516.1"/>
    <property type="molecule type" value="Genomic_DNA"/>
</dbReference>
<proteinExistence type="predicted"/>
<name>A0AA49GLQ7_9BACT</name>
<dbReference type="InterPro" id="IPR024467">
    <property type="entry name" value="Xre/MbcA/ParS-like_toxin-bd"/>
</dbReference>
<dbReference type="AlphaFoldDB" id="A0AA49GLQ7"/>
<dbReference type="Pfam" id="PF09722">
    <property type="entry name" value="Xre_MbcA_ParS_C"/>
    <property type="match status" value="1"/>
</dbReference>
<accession>A0AA49GLQ7</accession>
<evidence type="ECO:0000259" key="1">
    <source>
        <dbReference type="Pfam" id="PF09722"/>
    </source>
</evidence>
<organism evidence="2">
    <name type="scientific">Roseihalotalea indica</name>
    <dbReference type="NCBI Taxonomy" id="2867963"/>
    <lineage>
        <taxon>Bacteria</taxon>
        <taxon>Pseudomonadati</taxon>
        <taxon>Bacteroidota</taxon>
        <taxon>Cytophagia</taxon>
        <taxon>Cytophagales</taxon>
        <taxon>Catalimonadaceae</taxon>
        <taxon>Roseihalotalea</taxon>
    </lineage>
</organism>
<reference evidence="2" key="1">
    <citation type="journal article" date="2023" name="Comput. Struct. Biotechnol. J.">
        <title>Discovery of a novel marine Bacteroidetes with a rich repertoire of carbohydrate-active enzymes.</title>
        <authorList>
            <person name="Chen B."/>
            <person name="Liu G."/>
            <person name="Chen Q."/>
            <person name="Wang H."/>
            <person name="Liu L."/>
            <person name="Tang K."/>
        </authorList>
    </citation>
    <scope>NUCLEOTIDE SEQUENCE</scope>
    <source>
        <strain evidence="2">TK19036</strain>
    </source>
</reference>
<protein>
    <submittedName>
        <fullName evidence="2">DUF2384 domain-containing protein</fullName>
    </submittedName>
</protein>
<gene>
    <name evidence="2" type="ORF">K4G66_19260</name>
</gene>
<evidence type="ECO:0000313" key="2">
    <source>
        <dbReference type="EMBL" id="WKN34516.1"/>
    </source>
</evidence>
<feature type="domain" description="Antitoxin Xre/MbcA/ParS-like toxin-binding" evidence="1">
    <location>
        <begin position="112"/>
        <end position="159"/>
    </location>
</feature>
<reference evidence="2" key="2">
    <citation type="journal article" date="2024" name="Antonie Van Leeuwenhoek">
        <title>Roseihalotalea indica gen. nov., sp. nov., a halophilic Bacteroidetes from mesopelagic Southwest Indian Ocean with higher carbohydrate metabolic potential.</title>
        <authorList>
            <person name="Chen B."/>
            <person name="Zhang M."/>
            <person name="Lin D."/>
            <person name="Ye J."/>
            <person name="Tang K."/>
        </authorList>
    </citation>
    <scope>NUCLEOTIDE SEQUENCE</scope>
    <source>
        <strain evidence="2">TK19036</strain>
    </source>
</reference>
<sequence length="162" mass="18274">MSISPNPLTVGDQQIPAYTAADSWTSENSLLRLQKVTALLMDLPSYDLSETTIPGSTLKWIVEALSPLGINLVSVLPVSSASLYRQYKKEDIDTSLKDHLISLLRIVDQGLQTWENEQQLQEWLNARIENLGNRRPIDLLHLETGRREVEQALARIEYGLYG</sequence>